<dbReference type="CTD" id="100289635"/>
<dbReference type="SMART" id="SM00349">
    <property type="entry name" value="KRAB"/>
    <property type="match status" value="1"/>
</dbReference>
<reference evidence="3" key="1">
    <citation type="submission" date="2025-08" db="UniProtKB">
        <authorList>
            <consortium name="RefSeq"/>
        </authorList>
    </citation>
    <scope>IDENTIFICATION</scope>
    <source>
        <tissue evidence="3">Whole blood</tissue>
    </source>
</reference>
<dbReference type="InterPro" id="IPR001909">
    <property type="entry name" value="KRAB"/>
</dbReference>
<sequence length="82" mass="9719">MIKSQISFEDVAVDFTLEEWRLLNPTQKNLYRDVMLENYSNLVFLGYQIIKPHGIFKLEQEEPWIIDEVLSQNFSGFMVCTD</sequence>
<dbReference type="Proteomes" id="UP001165780">
    <property type="component" value="Unplaced"/>
</dbReference>
<evidence type="ECO:0000259" key="1">
    <source>
        <dbReference type="PROSITE" id="PS50805"/>
    </source>
</evidence>
<protein>
    <submittedName>
        <fullName evidence="3">Zinc finger protein 605 isoform X2</fullName>
    </submittedName>
</protein>
<dbReference type="GeneID" id="109260663"/>
<keyword evidence="2" id="KW-1185">Reference proteome</keyword>
<dbReference type="AlphaFoldDB" id="A0A9W2VGQ6"/>
<dbReference type="PANTHER" id="PTHR23232:SF142">
    <property type="entry name" value="GASTRULA ZINC FINGER PROTEIN XLCGF57.1-LIKE-RELATED"/>
    <property type="match status" value="1"/>
</dbReference>
<dbReference type="SUPFAM" id="SSF109640">
    <property type="entry name" value="KRAB domain (Kruppel-associated box)"/>
    <property type="match status" value="1"/>
</dbReference>
<dbReference type="Pfam" id="PF01352">
    <property type="entry name" value="KRAB"/>
    <property type="match status" value="1"/>
</dbReference>
<evidence type="ECO:0000313" key="2">
    <source>
        <dbReference type="Proteomes" id="UP001165780"/>
    </source>
</evidence>
<dbReference type="GO" id="GO:0006355">
    <property type="term" value="P:regulation of DNA-templated transcription"/>
    <property type="evidence" value="ECO:0007669"/>
    <property type="project" value="InterPro"/>
</dbReference>
<dbReference type="PANTHER" id="PTHR23232">
    <property type="entry name" value="KRAB DOMAIN C2H2 ZINC FINGER"/>
    <property type="match status" value="1"/>
</dbReference>
<dbReference type="CDD" id="cd07765">
    <property type="entry name" value="KRAB_A-box"/>
    <property type="match status" value="1"/>
</dbReference>
<name>A0A9W2VGQ6_PANPR</name>
<gene>
    <name evidence="3" type="primary">ZNF605</name>
</gene>
<proteinExistence type="predicted"/>
<dbReference type="InterPro" id="IPR036051">
    <property type="entry name" value="KRAB_dom_sf"/>
</dbReference>
<dbReference type="InterPro" id="IPR050169">
    <property type="entry name" value="Krueppel_C2H2_ZnF"/>
</dbReference>
<organism evidence="2 3">
    <name type="scientific">Panthera pardus</name>
    <name type="common">Leopard</name>
    <name type="synonym">Felis pardus</name>
    <dbReference type="NCBI Taxonomy" id="9691"/>
    <lineage>
        <taxon>Eukaryota</taxon>
        <taxon>Metazoa</taxon>
        <taxon>Chordata</taxon>
        <taxon>Craniata</taxon>
        <taxon>Vertebrata</taxon>
        <taxon>Euteleostomi</taxon>
        <taxon>Mammalia</taxon>
        <taxon>Eutheria</taxon>
        <taxon>Laurasiatheria</taxon>
        <taxon>Carnivora</taxon>
        <taxon>Feliformia</taxon>
        <taxon>Felidae</taxon>
        <taxon>Pantherinae</taxon>
        <taxon>Panthera</taxon>
    </lineage>
</organism>
<evidence type="ECO:0000313" key="3">
    <source>
        <dbReference type="RefSeq" id="XP_053757829.1"/>
    </source>
</evidence>
<dbReference type="RefSeq" id="XP_053757829.1">
    <property type="nucleotide sequence ID" value="XM_053901854.1"/>
</dbReference>
<accession>A0A9W2VGQ6</accession>
<dbReference type="Gene3D" id="6.10.140.140">
    <property type="match status" value="1"/>
</dbReference>
<dbReference type="PROSITE" id="PS50805">
    <property type="entry name" value="KRAB"/>
    <property type="match status" value="1"/>
</dbReference>
<feature type="domain" description="KRAB" evidence="1">
    <location>
        <begin position="6"/>
        <end position="76"/>
    </location>
</feature>